<dbReference type="PANTHER" id="PTHR33994">
    <property type="entry name" value="OS04G0515000 PROTEIN"/>
    <property type="match status" value="1"/>
</dbReference>
<evidence type="ECO:0000313" key="3">
    <source>
        <dbReference type="EnsemblPlants" id="KQK20709"/>
    </source>
</evidence>
<name>A0A0Q3HDW5_BRADI</name>
<protein>
    <recommendedName>
        <fullName evidence="5">Late embryogenesis abundant protein LEA-2 subgroup domain-containing protein</fullName>
    </recommendedName>
</protein>
<dbReference type="EnsemblPlants" id="KQK20709">
    <property type="protein sequence ID" value="KQK20709"/>
    <property type="gene ID" value="BRADI_1g56190v3"/>
</dbReference>
<dbReference type="AlphaFoldDB" id="A0A0Q3HDW5"/>
<feature type="transmembrane region" description="Helical" evidence="1">
    <location>
        <begin position="12"/>
        <end position="35"/>
    </location>
</feature>
<gene>
    <name evidence="2" type="ORF">BRADI_1g56190v3</name>
</gene>
<dbReference type="OrthoDB" id="686404at2759"/>
<accession>A0A0Q3HDW5</accession>
<dbReference type="Proteomes" id="UP000008810">
    <property type="component" value="Chromosome 1"/>
</dbReference>
<keyword evidence="1" id="KW-1133">Transmembrane helix</keyword>
<reference evidence="3" key="3">
    <citation type="submission" date="2018-08" db="UniProtKB">
        <authorList>
            <consortium name="EnsemblPlants"/>
        </authorList>
    </citation>
    <scope>IDENTIFICATION</scope>
    <source>
        <strain evidence="3">cv. Bd21</strain>
    </source>
</reference>
<evidence type="ECO:0000313" key="2">
    <source>
        <dbReference type="EMBL" id="KQK20709.1"/>
    </source>
</evidence>
<dbReference type="ExpressionAtlas" id="A0A0Q3HDW5">
    <property type="expression patterns" value="baseline"/>
</dbReference>
<dbReference type="PANTHER" id="PTHR33994:SF41">
    <property type="entry name" value="LATE EMBRYOGENESIS ABUNDANT PROTEIN LEA-2 SUBGROUP DOMAIN-CONTAINING PROTEIN"/>
    <property type="match status" value="1"/>
</dbReference>
<dbReference type="InParanoid" id="A0A0Q3HDW5"/>
<keyword evidence="4" id="KW-1185">Reference proteome</keyword>
<keyword evidence="1" id="KW-0812">Transmembrane</keyword>
<sequence>MAASQPPKEAPCSGLCCLAILIIIVGFTLAMVYGIPSRNLYVSIDSVSGLDSLPSPSPATDDLDLGLNPAFNLMLRVNSDSPGRHACLDAGTYMEVSYRCFLLAASAALPADLCVAPKRSADWHVVARGVGVRLPGFLVDALVADARSGAEAFDVTIRRAAGDYYYYGGTVASCGARRPGDAPGMCHDGI</sequence>
<dbReference type="Gramene" id="KQK20709">
    <property type="protein sequence ID" value="KQK20709"/>
    <property type="gene ID" value="BRADI_1g56190v3"/>
</dbReference>
<evidence type="ECO:0000313" key="4">
    <source>
        <dbReference type="Proteomes" id="UP000008810"/>
    </source>
</evidence>
<keyword evidence="1" id="KW-0472">Membrane</keyword>
<dbReference type="EMBL" id="CM000880">
    <property type="protein sequence ID" value="KQK20709.1"/>
    <property type="molecule type" value="Genomic_DNA"/>
</dbReference>
<proteinExistence type="predicted"/>
<evidence type="ECO:0000256" key="1">
    <source>
        <dbReference type="SAM" id="Phobius"/>
    </source>
</evidence>
<evidence type="ECO:0008006" key="5">
    <source>
        <dbReference type="Google" id="ProtNLM"/>
    </source>
</evidence>
<reference evidence="2 3" key="1">
    <citation type="journal article" date="2010" name="Nature">
        <title>Genome sequencing and analysis of the model grass Brachypodium distachyon.</title>
        <authorList>
            <consortium name="International Brachypodium Initiative"/>
        </authorList>
    </citation>
    <scope>NUCLEOTIDE SEQUENCE [LARGE SCALE GENOMIC DNA]</scope>
    <source>
        <strain evidence="2 3">Bd21</strain>
    </source>
</reference>
<organism evidence="2">
    <name type="scientific">Brachypodium distachyon</name>
    <name type="common">Purple false brome</name>
    <name type="synonym">Trachynia distachya</name>
    <dbReference type="NCBI Taxonomy" id="15368"/>
    <lineage>
        <taxon>Eukaryota</taxon>
        <taxon>Viridiplantae</taxon>
        <taxon>Streptophyta</taxon>
        <taxon>Embryophyta</taxon>
        <taxon>Tracheophyta</taxon>
        <taxon>Spermatophyta</taxon>
        <taxon>Magnoliopsida</taxon>
        <taxon>Liliopsida</taxon>
        <taxon>Poales</taxon>
        <taxon>Poaceae</taxon>
        <taxon>BOP clade</taxon>
        <taxon>Pooideae</taxon>
        <taxon>Stipodae</taxon>
        <taxon>Brachypodieae</taxon>
        <taxon>Brachypodium</taxon>
    </lineage>
</organism>
<reference evidence="2" key="2">
    <citation type="submission" date="2017-06" db="EMBL/GenBank/DDBJ databases">
        <title>WGS assembly of Brachypodium distachyon.</title>
        <authorList>
            <consortium name="The International Brachypodium Initiative"/>
            <person name="Lucas S."/>
            <person name="Harmon-Smith M."/>
            <person name="Lail K."/>
            <person name="Tice H."/>
            <person name="Grimwood J."/>
            <person name="Bruce D."/>
            <person name="Barry K."/>
            <person name="Shu S."/>
            <person name="Lindquist E."/>
            <person name="Wang M."/>
            <person name="Pitluck S."/>
            <person name="Vogel J.P."/>
            <person name="Garvin D.F."/>
            <person name="Mockler T.C."/>
            <person name="Schmutz J."/>
            <person name="Rokhsar D."/>
            <person name="Bevan M.W."/>
        </authorList>
    </citation>
    <scope>NUCLEOTIDE SEQUENCE</scope>
    <source>
        <strain evidence="2">Bd21</strain>
    </source>
</reference>